<evidence type="ECO:0000259" key="2">
    <source>
        <dbReference type="Pfam" id="PF03372"/>
    </source>
</evidence>
<dbReference type="Proteomes" id="UP000008630">
    <property type="component" value="Chromosome"/>
</dbReference>
<dbReference type="InterPro" id="IPR050410">
    <property type="entry name" value="CCR4/nocturin_mRNA_transcr"/>
</dbReference>
<reference key="1">
    <citation type="submission" date="2010-11" db="EMBL/GenBank/DDBJ databases">
        <title>The complete genome of Bacteroides helcogenes P 36-108.</title>
        <authorList>
            <consortium name="US DOE Joint Genome Institute (JGI-PGF)"/>
            <person name="Lucas S."/>
            <person name="Copeland A."/>
            <person name="Lapidus A."/>
            <person name="Bruce D."/>
            <person name="Goodwin L."/>
            <person name="Pitluck S."/>
            <person name="Kyrpides N."/>
            <person name="Mavromatis K."/>
            <person name="Ivanova N."/>
            <person name="Zeytun A."/>
            <person name="Brettin T."/>
            <person name="Detter J.C."/>
            <person name="Tapia R."/>
            <person name="Han C."/>
            <person name="Land M."/>
            <person name="Hauser L."/>
            <person name="Markowitz V."/>
            <person name="Cheng J.-F."/>
            <person name="Hugenholtz P."/>
            <person name="Woyke T."/>
            <person name="Wu D."/>
            <person name="Gronow S."/>
            <person name="Wellnitz S."/>
            <person name="Brambilla E."/>
            <person name="Klenk H.-P."/>
            <person name="Eisen J.A."/>
        </authorList>
    </citation>
    <scope>NUCLEOTIDE SEQUENCE</scope>
    <source>
        <strain>P 36-108</strain>
    </source>
</reference>
<protein>
    <submittedName>
        <fullName evidence="3">Endonuclease/exonuclease/phosphatase</fullName>
    </submittedName>
</protein>
<dbReference type="PANTHER" id="PTHR12121">
    <property type="entry name" value="CARBON CATABOLITE REPRESSOR PROTEIN 4"/>
    <property type="match status" value="1"/>
</dbReference>
<dbReference type="AlphaFoldDB" id="E6SSL5"/>
<gene>
    <name evidence="3" type="ordered locus">Bache_0157</name>
</gene>
<evidence type="ECO:0000313" key="4">
    <source>
        <dbReference type="Proteomes" id="UP000008630"/>
    </source>
</evidence>
<keyword evidence="4" id="KW-1185">Reference proteome</keyword>
<dbReference type="GO" id="GO:0000175">
    <property type="term" value="F:3'-5'-RNA exonuclease activity"/>
    <property type="evidence" value="ECO:0007669"/>
    <property type="project" value="TreeGrafter"/>
</dbReference>
<dbReference type="EMBL" id="CP002352">
    <property type="protein sequence ID" value="ADV42187.1"/>
    <property type="molecule type" value="Genomic_DNA"/>
</dbReference>
<dbReference type="HOGENOM" id="CLU_030508_1_0_10"/>
<keyword evidence="1" id="KW-0732">Signal</keyword>
<keyword evidence="3" id="KW-0378">Hydrolase</keyword>
<keyword evidence="3" id="KW-0540">Nuclease</keyword>
<dbReference type="KEGG" id="bhl:Bache_0157"/>
<dbReference type="InterPro" id="IPR005135">
    <property type="entry name" value="Endo/exonuclease/phosphatase"/>
</dbReference>
<dbReference type="STRING" id="693979.Bache_0157"/>
<dbReference type="Gene3D" id="3.60.10.10">
    <property type="entry name" value="Endonuclease/exonuclease/phosphatase"/>
    <property type="match status" value="1"/>
</dbReference>
<dbReference type="PANTHER" id="PTHR12121:SF36">
    <property type="entry name" value="ENDONUCLEASE_EXONUCLEASE_PHOSPHATASE DOMAIN-CONTAINING PROTEIN"/>
    <property type="match status" value="1"/>
</dbReference>
<name>E6SSL5_BACT6</name>
<proteinExistence type="predicted"/>
<dbReference type="eggNOG" id="COG3568">
    <property type="taxonomic scope" value="Bacteria"/>
</dbReference>
<feature type="chain" id="PRO_5003211059" evidence="1">
    <location>
        <begin position="30"/>
        <end position="295"/>
    </location>
</feature>
<evidence type="ECO:0000313" key="3">
    <source>
        <dbReference type="EMBL" id="ADV42187.1"/>
    </source>
</evidence>
<dbReference type="CDD" id="cd09083">
    <property type="entry name" value="EEP-1"/>
    <property type="match status" value="1"/>
</dbReference>
<feature type="domain" description="Endonuclease/exonuclease/phosphatase" evidence="2">
    <location>
        <begin position="44"/>
        <end position="286"/>
    </location>
</feature>
<dbReference type="Pfam" id="PF03372">
    <property type="entry name" value="Exo_endo_phos"/>
    <property type="match status" value="1"/>
</dbReference>
<feature type="signal peptide" evidence="1">
    <location>
        <begin position="1"/>
        <end position="29"/>
    </location>
</feature>
<keyword evidence="3" id="KW-0255">Endonuclease</keyword>
<accession>E6SSL5</accession>
<organism evidence="3 4">
    <name type="scientific">Bacteroides helcogenes (strain ATCC 35417 / DSM 20613 / JCM 6297 / CCUG 15421 / P 36-108)</name>
    <dbReference type="NCBI Taxonomy" id="693979"/>
    <lineage>
        <taxon>Bacteria</taxon>
        <taxon>Pseudomonadati</taxon>
        <taxon>Bacteroidota</taxon>
        <taxon>Bacteroidia</taxon>
        <taxon>Bacteroidales</taxon>
        <taxon>Bacteroidaceae</taxon>
        <taxon>Bacteroides</taxon>
    </lineage>
</organism>
<reference evidence="3 4" key="2">
    <citation type="journal article" date="2011" name="Stand. Genomic Sci.">
        <title>Complete genome sequence of Bacteroides helcogenes type strain (P 36-108).</title>
        <authorList>
            <person name="Pati A."/>
            <person name="Gronow S."/>
            <person name="Zeytun A."/>
            <person name="Lapidus A."/>
            <person name="Nolan M."/>
            <person name="Hammon N."/>
            <person name="Deshpande S."/>
            <person name="Cheng J.F."/>
            <person name="Tapia R."/>
            <person name="Han C."/>
            <person name="Goodwin L."/>
            <person name="Pitluck S."/>
            <person name="Liolios K."/>
            <person name="Pagani I."/>
            <person name="Ivanova N."/>
            <person name="Mavromatis K."/>
            <person name="Chen A."/>
            <person name="Palaniappan K."/>
            <person name="Land M."/>
            <person name="Hauser L."/>
            <person name="Chang Y.J."/>
            <person name="Jeffries C.D."/>
            <person name="Detter J.C."/>
            <person name="Brambilla E."/>
            <person name="Rohde M."/>
            <person name="Goker M."/>
            <person name="Woyke T."/>
            <person name="Bristow J."/>
            <person name="Eisen J.A."/>
            <person name="Markowitz V."/>
            <person name="Hugenholtz P."/>
            <person name="Kyrpides N.C."/>
            <person name="Klenk H.P."/>
            <person name="Lucas S."/>
        </authorList>
    </citation>
    <scope>NUCLEOTIDE SEQUENCE [LARGE SCALE GENOMIC DNA]</scope>
    <source>
        <strain evidence="4">ATCC 35417 / DSM 20613 / JCM 6297 / CCUG 15421 / P 36-108</strain>
    </source>
</reference>
<sequence length="295" mass="33321">MCIMNDMKKQLYSLLFFFVLLSCGGEGFAMSPAKGDGKTTFVAASFNIRMDTPKDSVNAWPNRKELVKALVRFHDFDIFGVQEAFRHQLDGILELNEYAGIGEGRDGNDEGEHSAIIYKKSRFTLLDKGDFWYSETPDRIGLGWDATCCNRICSWGKFKENKTGKEFYFFNSHFDHQGVVARRESSKLLLKKIREIAGNTPAFSTGDYNATPDSEPIRIIVSDGLLKDSYTLSEQAPYGTVGTYQGFKRLANSQSRIDYVFVTKEVRILKYGTLNEVPNGKFPSDHFPVMVVAEL</sequence>
<dbReference type="InterPro" id="IPR036691">
    <property type="entry name" value="Endo/exonu/phosph_ase_sf"/>
</dbReference>
<evidence type="ECO:0000256" key="1">
    <source>
        <dbReference type="SAM" id="SignalP"/>
    </source>
</evidence>
<dbReference type="SUPFAM" id="SSF56219">
    <property type="entry name" value="DNase I-like"/>
    <property type="match status" value="1"/>
</dbReference>
<dbReference type="GO" id="GO:0004519">
    <property type="term" value="F:endonuclease activity"/>
    <property type="evidence" value="ECO:0007669"/>
    <property type="project" value="UniProtKB-KW"/>
</dbReference>